<dbReference type="PANTHER" id="PTHR15952:SF11">
    <property type="entry name" value="EXPORTIN-T"/>
    <property type="match status" value="1"/>
</dbReference>
<dbReference type="Proteomes" id="UP000828390">
    <property type="component" value="Unassembled WGS sequence"/>
</dbReference>
<reference evidence="13" key="2">
    <citation type="submission" date="2020-11" db="EMBL/GenBank/DDBJ databases">
        <authorList>
            <person name="McCartney M.A."/>
            <person name="Auch B."/>
            <person name="Kono T."/>
            <person name="Mallez S."/>
            <person name="Becker A."/>
            <person name="Gohl D.M."/>
            <person name="Silverstein K.A.T."/>
            <person name="Koren S."/>
            <person name="Bechman K.B."/>
            <person name="Herman A."/>
            <person name="Abrahante J.E."/>
            <person name="Garbe J."/>
        </authorList>
    </citation>
    <scope>NUCLEOTIDE SEQUENCE</scope>
    <source>
        <strain evidence="13">Duluth1</strain>
        <tissue evidence="13">Whole animal</tissue>
    </source>
</reference>
<comment type="subcellular location">
    <subcellularLocation>
        <location evidence="1 10">Cytoplasm</location>
    </subcellularLocation>
    <subcellularLocation>
        <location evidence="10">Nucleus</location>
    </subcellularLocation>
    <text evidence="10">Shuttles between the nucleus and the cytoplasm.</text>
</comment>
<dbReference type="GO" id="GO:0000049">
    <property type="term" value="F:tRNA binding"/>
    <property type="evidence" value="ECO:0007669"/>
    <property type="project" value="UniProtKB-UniRule"/>
</dbReference>
<name>A0A9D4JL28_DREPO</name>
<evidence type="ECO:0000256" key="1">
    <source>
        <dbReference type="ARBA" id="ARBA00004496"/>
    </source>
</evidence>
<evidence type="ECO:0000256" key="7">
    <source>
        <dbReference type="ARBA" id="ARBA00023242"/>
    </source>
</evidence>
<evidence type="ECO:0000259" key="12">
    <source>
        <dbReference type="Pfam" id="PF19282"/>
    </source>
</evidence>
<dbReference type="GO" id="GO:0031267">
    <property type="term" value="F:small GTPase binding"/>
    <property type="evidence" value="ECO:0007669"/>
    <property type="project" value="InterPro"/>
</dbReference>
<evidence type="ECO:0000256" key="5">
    <source>
        <dbReference type="ARBA" id="ARBA00022555"/>
    </source>
</evidence>
<evidence type="ECO:0000313" key="13">
    <source>
        <dbReference type="EMBL" id="KAH3816261.1"/>
    </source>
</evidence>
<evidence type="ECO:0000256" key="3">
    <source>
        <dbReference type="ARBA" id="ARBA00022448"/>
    </source>
</evidence>
<gene>
    <name evidence="13" type="ORF">DPMN_117774</name>
</gene>
<dbReference type="EMBL" id="JAIWYP010000005">
    <property type="protein sequence ID" value="KAH3816261.1"/>
    <property type="molecule type" value="Genomic_DNA"/>
</dbReference>
<dbReference type="FunFam" id="1.25.10.10:FF:000105">
    <property type="entry name" value="Exportin for tRNA"/>
    <property type="match status" value="1"/>
</dbReference>
<keyword evidence="4 10" id="KW-0963">Cytoplasm</keyword>
<keyword evidence="14" id="KW-1185">Reference proteome</keyword>
<evidence type="ECO:0000256" key="2">
    <source>
        <dbReference type="ARBA" id="ARBA00018928"/>
    </source>
</evidence>
<feature type="domain" description="Exportin-T C-terminal" evidence="12">
    <location>
        <begin position="336"/>
        <end position="976"/>
    </location>
</feature>
<keyword evidence="6 10" id="KW-0694">RNA-binding</keyword>
<evidence type="ECO:0000256" key="8">
    <source>
        <dbReference type="ARBA" id="ARBA00029784"/>
    </source>
</evidence>
<protein>
    <recommendedName>
        <fullName evidence="2 10">Exportin-T</fullName>
    </recommendedName>
    <alternativeName>
        <fullName evidence="8 10">Exportin(tRNA)</fullName>
    </alternativeName>
    <alternativeName>
        <fullName evidence="9 10">tRNA exportin</fullName>
    </alternativeName>
</protein>
<evidence type="ECO:0000256" key="4">
    <source>
        <dbReference type="ARBA" id="ARBA00022490"/>
    </source>
</evidence>
<dbReference type="GO" id="GO:0005737">
    <property type="term" value="C:cytoplasm"/>
    <property type="evidence" value="ECO:0007669"/>
    <property type="project" value="UniProtKB-SubCell"/>
</dbReference>
<sequence length="978" mass="111481">MFLKAWCVDYSYSQRGTFVMDDRALQGLASLASWQEQSSALQYFEQLKQSADGWKLCAQAITEGSYEGNDHIKFFCLQVIEHYLRGRYLQSSQAEHELVRNLIGRLLQLQGTKPDKSFLKNKVSQVISLVFVVDYPRRWPAFYQDLLHTFSLGPLAVDMYLRVLLQIDSEVVDRDIAHTPQETERNTNIKDAMREQCVQRLADSWLQILNKYEASNTEVVCTCLEVIGKYISWIDIGLIANDKFVPVIIRFMSNQLLRESACDCIHDIISKGMDPIAKTKLVESFSDVLENIGVLNPSEDEDADFLAKMSKLINCMGVQLISSWQKLTKTNLQAAKDTLAAIESKVPLMFRFLGNEDDDVSGAVACFTTDYISLLKQMTPLSAKQRENIETLLIVVINKMKFDESYNFDHEGEDEAMFQEYRKQLKVIFNNLASLDEQLVLVTVHTLVTRTLSQWENMELKDIEVAITLLYNLGEALPTPVGQHFSGDPAKASAIHDMMRLLVTSRVSCQGHMIVMIHFFETVVRYDRFFQCEQQHIPDVLMAFMDERGFHHRNGQVRSRTAYLFSRFIKGLKSQVQNYIDDIFKQIGDLLTLNTPDNGYQHLLSNEDQLFLYETAGNLIVSSNFPPEKKGELMKQVLAPIAAKFTALMKKMVAEVDADKQLAYAHSINNAMALASRASKAFSNQLTMQHCGCEMVFVELMRMFVQAVSVPVHRQLIHVGVRQYLHRMVVCMEHEILPFVPIVLENLLKQPDTKELYDFLPLLNQIITKFKSAISPFLQEVFMPVVTTIFRVLTQPSDSLDQVALTEKRLLQKGYYSFLATIVANDVLDVLKNQEPQNLHEVLLTVVQGATDFPDPPSQKTCFNILRRLVGAWGGKDGLQGFPDFIYKNIIPACFIAPMKPDFDLRDAQTSLALGEMASCLKCVVDERGDEVVNFLFSDYLPTHQMSQPQAQEFCDALKSDSKLFRNYFKTFFTKAKS</sequence>
<accession>A0A9D4JL28</accession>
<dbReference type="SUPFAM" id="SSF48371">
    <property type="entry name" value="ARM repeat"/>
    <property type="match status" value="1"/>
</dbReference>
<dbReference type="Pfam" id="PF19282">
    <property type="entry name" value="Exportin-T"/>
    <property type="match status" value="1"/>
</dbReference>
<reference evidence="13" key="1">
    <citation type="journal article" date="2019" name="bioRxiv">
        <title>The Genome of the Zebra Mussel, Dreissena polymorpha: A Resource for Invasive Species Research.</title>
        <authorList>
            <person name="McCartney M.A."/>
            <person name="Auch B."/>
            <person name="Kono T."/>
            <person name="Mallez S."/>
            <person name="Zhang Y."/>
            <person name="Obille A."/>
            <person name="Becker A."/>
            <person name="Abrahante J.E."/>
            <person name="Garbe J."/>
            <person name="Badalamenti J.P."/>
            <person name="Herman A."/>
            <person name="Mangelson H."/>
            <person name="Liachko I."/>
            <person name="Sullivan S."/>
            <person name="Sone E.D."/>
            <person name="Koren S."/>
            <person name="Silverstein K.A.T."/>
            <person name="Beckman K.B."/>
            <person name="Gohl D.M."/>
        </authorList>
    </citation>
    <scope>NUCLEOTIDE SEQUENCE</scope>
    <source>
        <strain evidence="13">Duluth1</strain>
        <tissue evidence="13">Whole animal</tissue>
    </source>
</reference>
<dbReference type="InterPro" id="IPR045546">
    <property type="entry name" value="Exportin-T_C"/>
</dbReference>
<dbReference type="Pfam" id="PF08389">
    <property type="entry name" value="Xpo1"/>
    <property type="match status" value="1"/>
</dbReference>
<comment type="similarity">
    <text evidence="10">Belongs to the exportin family.</text>
</comment>
<dbReference type="Gene3D" id="1.25.10.10">
    <property type="entry name" value="Leucine-rich Repeat Variant"/>
    <property type="match status" value="1"/>
</dbReference>
<dbReference type="AlphaFoldDB" id="A0A9D4JL28"/>
<evidence type="ECO:0000256" key="10">
    <source>
        <dbReference type="RuleBase" id="RU366037"/>
    </source>
</evidence>
<dbReference type="InterPro" id="IPR011989">
    <property type="entry name" value="ARM-like"/>
</dbReference>
<proteinExistence type="inferred from homology"/>
<keyword evidence="7 10" id="KW-0539">Nucleus</keyword>
<evidence type="ECO:0000313" key="14">
    <source>
        <dbReference type="Proteomes" id="UP000828390"/>
    </source>
</evidence>
<evidence type="ECO:0000259" key="11">
    <source>
        <dbReference type="Pfam" id="PF08389"/>
    </source>
</evidence>
<evidence type="ECO:0000256" key="6">
    <source>
        <dbReference type="ARBA" id="ARBA00022884"/>
    </source>
</evidence>
<dbReference type="OrthoDB" id="26399at2759"/>
<dbReference type="GO" id="GO:0016363">
    <property type="term" value="C:nuclear matrix"/>
    <property type="evidence" value="ECO:0007669"/>
    <property type="project" value="TreeGrafter"/>
</dbReference>
<comment type="function">
    <text evidence="10">tRNA nucleus export receptor which facilitates tRNA translocation across the nuclear pore complex.</text>
</comment>
<dbReference type="PANTHER" id="PTHR15952">
    <property type="entry name" value="EXPORTIN-T/LOS1"/>
    <property type="match status" value="1"/>
</dbReference>
<dbReference type="GO" id="GO:0071528">
    <property type="term" value="P:tRNA re-export from nucleus"/>
    <property type="evidence" value="ECO:0007669"/>
    <property type="project" value="UniProtKB-UniRule"/>
</dbReference>
<dbReference type="InterPro" id="IPR013598">
    <property type="entry name" value="Exportin-1/Importin-b-like"/>
</dbReference>
<keyword evidence="3 10" id="KW-0813">Transport</keyword>
<keyword evidence="5 10" id="KW-0820">tRNA-binding</keyword>
<dbReference type="GO" id="GO:0005643">
    <property type="term" value="C:nuclear pore"/>
    <property type="evidence" value="ECO:0007669"/>
    <property type="project" value="TreeGrafter"/>
</dbReference>
<comment type="caution">
    <text evidence="13">The sequence shown here is derived from an EMBL/GenBank/DDBJ whole genome shotgun (WGS) entry which is preliminary data.</text>
</comment>
<dbReference type="InterPro" id="IPR040017">
    <property type="entry name" value="XPOT"/>
</dbReference>
<dbReference type="InterPro" id="IPR016024">
    <property type="entry name" value="ARM-type_fold"/>
</dbReference>
<evidence type="ECO:0000256" key="9">
    <source>
        <dbReference type="ARBA" id="ARBA00032199"/>
    </source>
</evidence>
<organism evidence="13 14">
    <name type="scientific">Dreissena polymorpha</name>
    <name type="common">Zebra mussel</name>
    <name type="synonym">Mytilus polymorpha</name>
    <dbReference type="NCBI Taxonomy" id="45954"/>
    <lineage>
        <taxon>Eukaryota</taxon>
        <taxon>Metazoa</taxon>
        <taxon>Spiralia</taxon>
        <taxon>Lophotrochozoa</taxon>
        <taxon>Mollusca</taxon>
        <taxon>Bivalvia</taxon>
        <taxon>Autobranchia</taxon>
        <taxon>Heteroconchia</taxon>
        <taxon>Euheterodonta</taxon>
        <taxon>Imparidentia</taxon>
        <taxon>Neoheterodontei</taxon>
        <taxon>Myida</taxon>
        <taxon>Dreissenoidea</taxon>
        <taxon>Dreissenidae</taxon>
        <taxon>Dreissena</taxon>
    </lineage>
</organism>
<feature type="domain" description="Exportin-1/Importin-beta-like" evidence="11">
    <location>
        <begin position="117"/>
        <end position="265"/>
    </location>
</feature>